<dbReference type="EMBL" id="JAKGSG010000042">
    <property type="protein sequence ID" value="MCF4122387.1"/>
    <property type="molecule type" value="Genomic_DNA"/>
</dbReference>
<feature type="binding site" evidence="1">
    <location>
        <position position="339"/>
    </location>
    <ligand>
        <name>Zn(2+)</name>
        <dbReference type="ChEBI" id="CHEBI:29105"/>
    </ligand>
</feature>
<comment type="caution">
    <text evidence="4">The sequence shown here is derived from an EMBL/GenBank/DDBJ whole genome shotgun (WGS) entry which is preliminary data.</text>
</comment>
<dbReference type="AlphaFoldDB" id="A0AA41UA92"/>
<dbReference type="EC" id="3.6.1.-" evidence="1"/>
<feature type="binding site" evidence="1">
    <location>
        <begin position="236"/>
        <end position="244"/>
    </location>
    <ligand>
        <name>GTP</name>
        <dbReference type="ChEBI" id="CHEBI:37565"/>
    </ligand>
</feature>
<feature type="compositionally biased region" description="Basic residues" evidence="2">
    <location>
        <begin position="13"/>
        <end position="24"/>
    </location>
</feature>
<dbReference type="InterPro" id="IPR010914">
    <property type="entry name" value="RsgA_GTPase_dom"/>
</dbReference>
<dbReference type="GO" id="GO:0019843">
    <property type="term" value="F:rRNA binding"/>
    <property type="evidence" value="ECO:0007669"/>
    <property type="project" value="UniProtKB-KW"/>
</dbReference>
<feature type="compositionally biased region" description="Low complexity" evidence="2">
    <location>
        <begin position="189"/>
        <end position="208"/>
    </location>
</feature>
<dbReference type="Gene3D" id="1.10.40.50">
    <property type="entry name" value="Probable gtpase engc, domain 3"/>
    <property type="match status" value="1"/>
</dbReference>
<feature type="region of interest" description="Disordered" evidence="2">
    <location>
        <begin position="184"/>
        <end position="208"/>
    </location>
</feature>
<proteinExistence type="inferred from homology"/>
<dbReference type="HAMAP" id="MF_01820">
    <property type="entry name" value="GTPase_RsgA"/>
    <property type="match status" value="1"/>
</dbReference>
<feature type="region of interest" description="Disordered" evidence="2">
    <location>
        <begin position="1"/>
        <end position="32"/>
    </location>
</feature>
<keyword evidence="1" id="KW-0479">Metal-binding</keyword>
<dbReference type="PANTHER" id="PTHR32120">
    <property type="entry name" value="SMALL RIBOSOMAL SUBUNIT BIOGENESIS GTPASE RSGA"/>
    <property type="match status" value="1"/>
</dbReference>
<keyword evidence="1" id="KW-0547">Nucleotide-binding</keyword>
<dbReference type="GO" id="GO:0046872">
    <property type="term" value="F:metal ion binding"/>
    <property type="evidence" value="ECO:0007669"/>
    <property type="project" value="UniProtKB-KW"/>
</dbReference>
<keyword evidence="5" id="KW-1185">Reference proteome</keyword>
<comment type="function">
    <text evidence="1">One of several proteins that assist in the late maturation steps of the functional core of the 30S ribosomal subunit. Helps release RbfA from mature subunits. May play a role in the assembly of ribosomal proteins into the subunit. Circularly permuted GTPase that catalyzes slow GTP hydrolysis, GTPase activity is stimulated by the 30S ribosomal subunit.</text>
</comment>
<dbReference type="InterPro" id="IPR027417">
    <property type="entry name" value="P-loop_NTPase"/>
</dbReference>
<comment type="similarity">
    <text evidence="1">Belongs to the TRAFAC class YlqF/YawG GTPase family. RsgA subfamily.</text>
</comment>
<keyword evidence="1" id="KW-0378">Hydrolase</keyword>
<organism evidence="4 5">
    <name type="scientific">Antribacter soli</name>
    <dbReference type="NCBI Taxonomy" id="2910976"/>
    <lineage>
        <taxon>Bacteria</taxon>
        <taxon>Bacillati</taxon>
        <taxon>Actinomycetota</taxon>
        <taxon>Actinomycetes</taxon>
        <taxon>Micrococcales</taxon>
        <taxon>Promicromonosporaceae</taxon>
        <taxon>Antribacter</taxon>
    </lineage>
</organism>
<dbReference type="PANTHER" id="PTHR32120:SF11">
    <property type="entry name" value="SMALL RIBOSOMAL SUBUNIT BIOGENESIS GTPASE RSGA 1, MITOCHONDRIAL-RELATED"/>
    <property type="match status" value="1"/>
</dbReference>
<gene>
    <name evidence="1" type="primary">rsgA</name>
    <name evidence="4" type="ORF">L1785_15525</name>
</gene>
<keyword evidence="1" id="KW-0694">RNA-binding</keyword>
<dbReference type="GO" id="GO:0005525">
    <property type="term" value="F:GTP binding"/>
    <property type="evidence" value="ECO:0007669"/>
    <property type="project" value="UniProtKB-UniRule"/>
</dbReference>
<dbReference type="Proteomes" id="UP001165405">
    <property type="component" value="Unassembled WGS sequence"/>
</dbReference>
<comment type="subcellular location">
    <subcellularLocation>
        <location evidence="1">Cytoplasm</location>
    </subcellularLocation>
</comment>
<evidence type="ECO:0000313" key="4">
    <source>
        <dbReference type="EMBL" id="MCF4122387.1"/>
    </source>
</evidence>
<feature type="domain" description="EngC GTPase" evidence="3">
    <location>
        <begin position="115"/>
        <end position="307"/>
    </location>
</feature>
<dbReference type="GO" id="GO:0005737">
    <property type="term" value="C:cytoplasm"/>
    <property type="evidence" value="ECO:0007669"/>
    <property type="project" value="UniProtKB-SubCell"/>
</dbReference>
<dbReference type="GO" id="GO:0003924">
    <property type="term" value="F:GTPase activity"/>
    <property type="evidence" value="ECO:0007669"/>
    <property type="project" value="UniProtKB-UniRule"/>
</dbReference>
<feature type="binding site" evidence="1">
    <location>
        <position position="333"/>
    </location>
    <ligand>
        <name>Zn(2+)</name>
        <dbReference type="ChEBI" id="CHEBI:29105"/>
    </ligand>
</feature>
<name>A0AA41UA92_9MICO</name>
<keyword evidence="1" id="KW-0699">rRNA-binding</keyword>
<feature type="binding site" evidence="1">
    <location>
        <begin position="155"/>
        <end position="158"/>
    </location>
    <ligand>
        <name>GTP</name>
        <dbReference type="ChEBI" id="CHEBI:37565"/>
    </ligand>
</feature>
<keyword evidence="1" id="KW-0690">Ribosome biogenesis</keyword>
<keyword evidence="1" id="KW-0862">Zinc</keyword>
<dbReference type="CDD" id="cd01854">
    <property type="entry name" value="YjeQ_EngC"/>
    <property type="match status" value="1"/>
</dbReference>
<sequence>MARIRDESDFRSRPSKHGSRPRSKQRPEHADAVTGLVTGVDRGRYTLLVEDRSVLAMKARELGRQRAVVGDRVDVVGDVTGEDGSLGRIVRIRERTSTLRRTADDTDPYERIVVANADQLVVVTALAQPEPRTGMIDRCVVAAYDAGMDVLLCLTKADLASPDALRGLYEPLGVKVVVTQSALPEPRDVGGAPQGEGAAPDDGGAPVAQDGRVRLARDSVEEVRSLLRGRTSVLVGHSGVGKSTLINELVPDARRATGVVNAVTGRGRQTSTSAVALPLPVGPARDLGDGLEAADHDGWVIDTPGVRSFGLAHVEVAHLLHAFEDLSAVAEECPRGCTHLADAPDCALDDWVAASPDDATRAPREARVTSFRRLLASRSGTDDH</sequence>
<evidence type="ECO:0000256" key="1">
    <source>
        <dbReference type="HAMAP-Rule" id="MF_01820"/>
    </source>
</evidence>
<feature type="compositionally biased region" description="Basic and acidic residues" evidence="2">
    <location>
        <begin position="1"/>
        <end position="12"/>
    </location>
</feature>
<feature type="binding site" evidence="1">
    <location>
        <position position="346"/>
    </location>
    <ligand>
        <name>Zn(2+)</name>
        <dbReference type="ChEBI" id="CHEBI:29105"/>
    </ligand>
</feature>
<accession>A0AA41UA92</accession>
<evidence type="ECO:0000256" key="2">
    <source>
        <dbReference type="SAM" id="MobiDB-lite"/>
    </source>
</evidence>
<keyword evidence="1" id="KW-0963">Cytoplasm</keyword>
<dbReference type="RefSeq" id="WP_236090185.1">
    <property type="nucleotide sequence ID" value="NZ_JAKGSG010000042.1"/>
</dbReference>
<dbReference type="SUPFAM" id="SSF52540">
    <property type="entry name" value="P-loop containing nucleoside triphosphate hydrolases"/>
    <property type="match status" value="1"/>
</dbReference>
<comment type="cofactor">
    <cofactor evidence="1">
        <name>Zn(2+)</name>
        <dbReference type="ChEBI" id="CHEBI:29105"/>
    </cofactor>
    <text evidence="1">Binds 1 zinc ion per subunit.</text>
</comment>
<dbReference type="Gene3D" id="3.40.50.300">
    <property type="entry name" value="P-loop containing nucleotide triphosphate hydrolases"/>
    <property type="match status" value="1"/>
</dbReference>
<dbReference type="InterPro" id="IPR004881">
    <property type="entry name" value="Ribosome_biogen_GTPase_RsgA"/>
</dbReference>
<protein>
    <recommendedName>
        <fullName evidence="1">Small ribosomal subunit biogenesis GTPase RsgA</fullName>
        <ecNumber evidence="1">3.6.1.-</ecNumber>
    </recommendedName>
</protein>
<evidence type="ECO:0000259" key="3">
    <source>
        <dbReference type="PROSITE" id="PS50936"/>
    </source>
</evidence>
<comment type="subunit">
    <text evidence="1">Monomer. Associates with 30S ribosomal subunit, binds 16S rRNA.</text>
</comment>
<feature type="binding site" evidence="1">
    <location>
        <position position="337"/>
    </location>
    <ligand>
        <name>Zn(2+)</name>
        <dbReference type="ChEBI" id="CHEBI:29105"/>
    </ligand>
</feature>
<dbReference type="GO" id="GO:0042274">
    <property type="term" value="P:ribosomal small subunit biogenesis"/>
    <property type="evidence" value="ECO:0007669"/>
    <property type="project" value="UniProtKB-UniRule"/>
</dbReference>
<dbReference type="PROSITE" id="PS50936">
    <property type="entry name" value="ENGC_GTPASE"/>
    <property type="match status" value="1"/>
</dbReference>
<reference evidence="4" key="1">
    <citation type="submission" date="2022-01" db="EMBL/GenBank/DDBJ databases">
        <title>Antribacter sp. nov., isolated from Guizhou of China.</title>
        <authorList>
            <person name="Chengliang C."/>
            <person name="Ya Z."/>
        </authorList>
    </citation>
    <scope>NUCLEOTIDE SEQUENCE</scope>
    <source>
        <strain evidence="4">KLBMP 9083</strain>
    </source>
</reference>
<dbReference type="Pfam" id="PF03193">
    <property type="entry name" value="RsgA_GTPase"/>
    <property type="match status" value="2"/>
</dbReference>
<evidence type="ECO:0000313" key="5">
    <source>
        <dbReference type="Proteomes" id="UP001165405"/>
    </source>
</evidence>
<keyword evidence="1" id="KW-0342">GTP-binding</keyword>